<dbReference type="EMBL" id="AGNK02002432">
    <property type="status" value="NOT_ANNOTATED_CDS"/>
    <property type="molecule type" value="Genomic_DNA"/>
</dbReference>
<dbReference type="Gramene" id="KQL10567">
    <property type="protein sequence ID" value="KQL10567"/>
    <property type="gene ID" value="SETIT_008358mg"/>
</dbReference>
<reference evidence="1" key="2">
    <citation type="submission" date="2018-08" db="UniProtKB">
        <authorList>
            <consortium name="EnsemblPlants"/>
        </authorList>
    </citation>
    <scope>IDENTIFICATION</scope>
    <source>
        <strain evidence="1">Yugu1</strain>
    </source>
</reference>
<evidence type="ECO:0000313" key="1">
    <source>
        <dbReference type="EnsemblPlants" id="KQL10567"/>
    </source>
</evidence>
<dbReference type="Proteomes" id="UP000004995">
    <property type="component" value="Unassembled WGS sequence"/>
</dbReference>
<evidence type="ECO:0000313" key="2">
    <source>
        <dbReference type="Proteomes" id="UP000004995"/>
    </source>
</evidence>
<dbReference type="HOGENOM" id="CLU_2201614_0_0_1"/>
<dbReference type="AlphaFoldDB" id="K3Y2D5"/>
<proteinExistence type="predicted"/>
<organism evidence="1 2">
    <name type="scientific">Setaria italica</name>
    <name type="common">Foxtail millet</name>
    <name type="synonym">Panicum italicum</name>
    <dbReference type="NCBI Taxonomy" id="4555"/>
    <lineage>
        <taxon>Eukaryota</taxon>
        <taxon>Viridiplantae</taxon>
        <taxon>Streptophyta</taxon>
        <taxon>Embryophyta</taxon>
        <taxon>Tracheophyta</taxon>
        <taxon>Spermatophyta</taxon>
        <taxon>Magnoliopsida</taxon>
        <taxon>Liliopsida</taxon>
        <taxon>Poales</taxon>
        <taxon>Poaceae</taxon>
        <taxon>PACMAD clade</taxon>
        <taxon>Panicoideae</taxon>
        <taxon>Panicodae</taxon>
        <taxon>Paniceae</taxon>
        <taxon>Cenchrinae</taxon>
        <taxon>Setaria</taxon>
    </lineage>
</organism>
<name>K3Y2D5_SETIT</name>
<keyword evidence="2" id="KW-1185">Reference proteome</keyword>
<protein>
    <submittedName>
        <fullName evidence="1">Uncharacterized protein</fullName>
    </submittedName>
</protein>
<accession>K3Y2D5</accession>
<reference evidence="2" key="1">
    <citation type="journal article" date="2012" name="Nat. Biotechnol.">
        <title>Reference genome sequence of the model plant Setaria.</title>
        <authorList>
            <person name="Bennetzen J.L."/>
            <person name="Schmutz J."/>
            <person name="Wang H."/>
            <person name="Percifield R."/>
            <person name="Hawkins J."/>
            <person name="Pontaroli A.C."/>
            <person name="Estep M."/>
            <person name="Feng L."/>
            <person name="Vaughn J.N."/>
            <person name="Grimwood J."/>
            <person name="Jenkins J."/>
            <person name="Barry K."/>
            <person name="Lindquist E."/>
            <person name="Hellsten U."/>
            <person name="Deshpande S."/>
            <person name="Wang X."/>
            <person name="Wu X."/>
            <person name="Mitros T."/>
            <person name="Triplett J."/>
            <person name="Yang X."/>
            <person name="Ye C.Y."/>
            <person name="Mauro-Herrera M."/>
            <person name="Wang L."/>
            <person name="Li P."/>
            <person name="Sharma M."/>
            <person name="Sharma R."/>
            <person name="Ronald P.C."/>
            <person name="Panaud O."/>
            <person name="Kellogg E.A."/>
            <person name="Brutnell T.P."/>
            <person name="Doust A.N."/>
            <person name="Tuskan G.A."/>
            <person name="Rokhsar D."/>
            <person name="Devos K.M."/>
        </authorList>
    </citation>
    <scope>NUCLEOTIDE SEQUENCE [LARGE SCALE GENOMIC DNA]</scope>
    <source>
        <strain evidence="2">cv. Yugu1</strain>
    </source>
</reference>
<dbReference type="EnsemblPlants" id="KQL10567">
    <property type="protein sequence ID" value="KQL10567"/>
    <property type="gene ID" value="SETIT_008358mg"/>
</dbReference>
<sequence>MNLGVWKGSLRSVGKEEVSKRLSRISLPSVRFLCANKPPAVMLRSKADFISKHEQKMYNDTWSGIDMSGLDTKRRKNLAHATPMDSSNCSKLRMSIGRECMRSVRENE</sequence>
<dbReference type="InParanoid" id="K3Y2D5"/>